<dbReference type="RefSeq" id="XP_040798338.1">
    <property type="nucleotide sequence ID" value="XM_040946519.1"/>
</dbReference>
<evidence type="ECO:0000256" key="2">
    <source>
        <dbReference type="SAM" id="MobiDB-lite"/>
    </source>
</evidence>
<evidence type="ECO:0000313" key="3">
    <source>
        <dbReference type="EMBL" id="RAK74328.1"/>
    </source>
</evidence>
<dbReference type="OrthoDB" id="4477004at2759"/>
<dbReference type="EMBL" id="KZ824670">
    <property type="protein sequence ID" value="RAK74328.1"/>
    <property type="molecule type" value="Genomic_DNA"/>
</dbReference>
<accession>A0A8G1VWJ5</accession>
<organism evidence="3 4">
    <name type="scientific">Aspergillus fijiensis CBS 313.89</name>
    <dbReference type="NCBI Taxonomy" id="1448319"/>
    <lineage>
        <taxon>Eukaryota</taxon>
        <taxon>Fungi</taxon>
        <taxon>Dikarya</taxon>
        <taxon>Ascomycota</taxon>
        <taxon>Pezizomycotina</taxon>
        <taxon>Eurotiomycetes</taxon>
        <taxon>Eurotiomycetidae</taxon>
        <taxon>Eurotiales</taxon>
        <taxon>Aspergillaceae</taxon>
        <taxon>Aspergillus</taxon>
    </lineage>
</organism>
<dbReference type="VEuPathDB" id="FungiDB:BO72DRAFT_461400"/>
<feature type="region of interest" description="Disordered" evidence="2">
    <location>
        <begin position="258"/>
        <end position="297"/>
    </location>
</feature>
<dbReference type="Proteomes" id="UP000249789">
    <property type="component" value="Unassembled WGS sequence"/>
</dbReference>
<dbReference type="AlphaFoldDB" id="A0A8G1VWJ5"/>
<name>A0A8G1VWJ5_9EURO</name>
<feature type="coiled-coil region" evidence="1">
    <location>
        <begin position="130"/>
        <end position="157"/>
    </location>
</feature>
<keyword evidence="4" id="KW-1185">Reference proteome</keyword>
<protein>
    <submittedName>
        <fullName evidence="3">Uncharacterized protein</fullName>
    </submittedName>
</protein>
<evidence type="ECO:0000313" key="4">
    <source>
        <dbReference type="Proteomes" id="UP000249789"/>
    </source>
</evidence>
<reference evidence="3 4" key="1">
    <citation type="submission" date="2018-02" db="EMBL/GenBank/DDBJ databases">
        <title>The genomes of Aspergillus section Nigri reveals drivers in fungal speciation.</title>
        <authorList>
            <consortium name="DOE Joint Genome Institute"/>
            <person name="Vesth T.C."/>
            <person name="Nybo J."/>
            <person name="Theobald S."/>
            <person name="Brandl J."/>
            <person name="Frisvad J.C."/>
            <person name="Nielsen K.F."/>
            <person name="Lyhne E.K."/>
            <person name="Kogle M.E."/>
            <person name="Kuo A."/>
            <person name="Riley R."/>
            <person name="Clum A."/>
            <person name="Nolan M."/>
            <person name="Lipzen A."/>
            <person name="Salamov A."/>
            <person name="Henrissat B."/>
            <person name="Wiebenga A."/>
            <person name="De vries R.P."/>
            <person name="Grigoriev I.V."/>
            <person name="Mortensen U.H."/>
            <person name="Andersen M.R."/>
            <person name="Baker S.E."/>
        </authorList>
    </citation>
    <scope>NUCLEOTIDE SEQUENCE [LARGE SCALE GENOMIC DNA]</scope>
    <source>
        <strain evidence="3 4">CBS 313.89</strain>
    </source>
</reference>
<gene>
    <name evidence="3" type="ORF">BO72DRAFT_461400</name>
</gene>
<dbReference type="GeneID" id="63863852"/>
<evidence type="ECO:0000256" key="1">
    <source>
        <dbReference type="SAM" id="Coils"/>
    </source>
</evidence>
<sequence length="297" mass="34578">MGKKNRTKAKIDIKMRIKKQESEIRDRIDHILALTDQRSPQIQGLWLENESYSDIPSVVECLEDARLERSPESYAELVDLVARSMPSKREGKDLHHEHVLSKFLDYLETVRPDFDAFRATAAYQAEWKTLLEARRNMEQQEEIVQEAEELLGDWGERGRHLLHMYAYFTRCWINGLKKVFEHGYSYEECVIRLNRAVLSRQMKLGRRRPRKVMPGDAWTASECGKNPAPVTTRDLDDFGLIINDLGLVESRRQYERAQLAAAQHGEPQSANQVSRPADVDDDDDNGHGYRSRKRRRL</sequence>
<proteinExistence type="predicted"/>
<keyword evidence="1" id="KW-0175">Coiled coil</keyword>